<evidence type="ECO:0008006" key="4">
    <source>
        <dbReference type="Google" id="ProtNLM"/>
    </source>
</evidence>
<dbReference type="EMBL" id="KV750698">
    <property type="protein sequence ID" value="OCL03675.1"/>
    <property type="molecule type" value="Genomic_DNA"/>
</dbReference>
<gene>
    <name evidence="2" type="ORF">AOQ84DRAFT_141285</name>
</gene>
<evidence type="ECO:0000256" key="1">
    <source>
        <dbReference type="SAM" id="MobiDB-lite"/>
    </source>
</evidence>
<keyword evidence="3" id="KW-1185">Reference proteome</keyword>
<dbReference type="PANTHER" id="PTHR37014:SF1">
    <property type="entry name" value="EXPRESSION LETHALITY PROTEIN HEL10, PUTATIVE (AFU_ORTHOLOGUE AFUA_1G06580)-RELATED"/>
    <property type="match status" value="1"/>
</dbReference>
<dbReference type="AlphaFoldDB" id="A0A8E2ES97"/>
<sequence length="207" mass="22074">MSDQYNQYNQYPHQQYGSPAPTQEGYGPPQGGYHDPNAYQQQQQYPQHQGGYPAQQGYQDPYAQQQASYGPPAQGGFQHGQTPTPYQDPNAQGQRDYQQYPAAPPANQFPQQGAYQQDQAPYNPNNPSPYGQAPPAGGYGPTDPNAQAEGDRGLMGALAGGAAGYYGGNKMGHGIIGSLAGAFLGSKLEDKHKAHKNDGHGGNQGGY</sequence>
<dbReference type="OrthoDB" id="3944251at2759"/>
<evidence type="ECO:0000313" key="2">
    <source>
        <dbReference type="EMBL" id="OCL03675.1"/>
    </source>
</evidence>
<protein>
    <recommendedName>
        <fullName evidence="4">Glycine zipper 2TM domain-containing protein</fullName>
    </recommendedName>
</protein>
<feature type="compositionally biased region" description="Low complexity" evidence="1">
    <location>
        <begin position="98"/>
        <end position="114"/>
    </location>
</feature>
<feature type="compositionally biased region" description="Polar residues" evidence="1">
    <location>
        <begin position="79"/>
        <end position="97"/>
    </location>
</feature>
<feature type="region of interest" description="Disordered" evidence="1">
    <location>
        <begin position="1"/>
        <end position="152"/>
    </location>
</feature>
<proteinExistence type="predicted"/>
<reference evidence="2 3" key="1">
    <citation type="journal article" date="2016" name="Nat. Commun.">
        <title>Ectomycorrhizal ecology is imprinted in the genome of the dominant symbiotic fungus Cenococcum geophilum.</title>
        <authorList>
            <consortium name="DOE Joint Genome Institute"/>
            <person name="Peter M."/>
            <person name="Kohler A."/>
            <person name="Ohm R.A."/>
            <person name="Kuo A."/>
            <person name="Krutzmann J."/>
            <person name="Morin E."/>
            <person name="Arend M."/>
            <person name="Barry K.W."/>
            <person name="Binder M."/>
            <person name="Choi C."/>
            <person name="Clum A."/>
            <person name="Copeland A."/>
            <person name="Grisel N."/>
            <person name="Haridas S."/>
            <person name="Kipfer T."/>
            <person name="LaButti K."/>
            <person name="Lindquist E."/>
            <person name="Lipzen A."/>
            <person name="Maire R."/>
            <person name="Meier B."/>
            <person name="Mihaltcheva S."/>
            <person name="Molinier V."/>
            <person name="Murat C."/>
            <person name="Poggeler S."/>
            <person name="Quandt C.A."/>
            <person name="Sperisen C."/>
            <person name="Tritt A."/>
            <person name="Tisserant E."/>
            <person name="Crous P.W."/>
            <person name="Henrissat B."/>
            <person name="Nehls U."/>
            <person name="Egli S."/>
            <person name="Spatafora J.W."/>
            <person name="Grigoriev I.V."/>
            <person name="Martin F.M."/>
        </authorList>
    </citation>
    <scope>NUCLEOTIDE SEQUENCE [LARGE SCALE GENOMIC DNA]</scope>
    <source>
        <strain evidence="2 3">CBS 207.34</strain>
    </source>
</reference>
<organism evidence="2 3">
    <name type="scientific">Glonium stellatum</name>
    <dbReference type="NCBI Taxonomy" id="574774"/>
    <lineage>
        <taxon>Eukaryota</taxon>
        <taxon>Fungi</taxon>
        <taxon>Dikarya</taxon>
        <taxon>Ascomycota</taxon>
        <taxon>Pezizomycotina</taxon>
        <taxon>Dothideomycetes</taxon>
        <taxon>Pleosporomycetidae</taxon>
        <taxon>Gloniales</taxon>
        <taxon>Gloniaceae</taxon>
        <taxon>Glonium</taxon>
    </lineage>
</organism>
<dbReference type="PANTHER" id="PTHR37014">
    <property type="entry name" value="EXPRESSION LETHALITY PROTEIN HEL10, PUTATIVE (AFU_ORTHOLOGUE AFUA_1G06580)-RELATED"/>
    <property type="match status" value="1"/>
</dbReference>
<feature type="compositionally biased region" description="Polar residues" evidence="1">
    <location>
        <begin position="115"/>
        <end position="125"/>
    </location>
</feature>
<dbReference type="Proteomes" id="UP000250140">
    <property type="component" value="Unassembled WGS sequence"/>
</dbReference>
<feature type="compositionally biased region" description="Low complexity" evidence="1">
    <location>
        <begin position="38"/>
        <end position="66"/>
    </location>
</feature>
<feature type="compositionally biased region" description="Low complexity" evidence="1">
    <location>
        <begin position="1"/>
        <end position="16"/>
    </location>
</feature>
<accession>A0A8E2ES97</accession>
<evidence type="ECO:0000313" key="3">
    <source>
        <dbReference type="Proteomes" id="UP000250140"/>
    </source>
</evidence>
<name>A0A8E2ES97_9PEZI</name>